<evidence type="ECO:0000313" key="1">
    <source>
        <dbReference type="EMBL" id="MBB5060349.1"/>
    </source>
</evidence>
<proteinExistence type="predicted"/>
<evidence type="ECO:0008006" key="3">
    <source>
        <dbReference type="Google" id="ProtNLM"/>
    </source>
</evidence>
<gene>
    <name evidence="1" type="ORF">HDF16_005085</name>
</gene>
<protein>
    <recommendedName>
        <fullName evidence="3">Tetratricopeptide repeat protein</fullName>
    </recommendedName>
</protein>
<comment type="caution">
    <text evidence="1">The sequence shown here is derived from an EMBL/GenBank/DDBJ whole genome shotgun (WGS) entry which is preliminary data.</text>
</comment>
<dbReference type="RefSeq" id="WP_184222574.1">
    <property type="nucleotide sequence ID" value="NZ_JACHIP010000012.1"/>
</dbReference>
<keyword evidence="2" id="KW-1185">Reference proteome</keyword>
<reference evidence="1 2" key="1">
    <citation type="submission" date="2020-08" db="EMBL/GenBank/DDBJ databases">
        <title>Genomic Encyclopedia of Type Strains, Phase IV (KMG-V): Genome sequencing to study the core and pangenomes of soil and plant-associated prokaryotes.</title>
        <authorList>
            <person name="Whitman W."/>
        </authorList>
    </citation>
    <scope>NUCLEOTIDE SEQUENCE [LARGE SCALE GENOMIC DNA]</scope>
    <source>
        <strain evidence="1 2">M8UP14</strain>
    </source>
</reference>
<dbReference type="AlphaFoldDB" id="A0A7W8E6H9"/>
<evidence type="ECO:0000313" key="2">
    <source>
        <dbReference type="Proteomes" id="UP000540989"/>
    </source>
</evidence>
<sequence>MFEEQIASIKQQISHLPDRGVALYLLSALNQQLGDSGEALKLLKECVSLREGFDPVGSRNLGVKGLRDPVESQCFADYPYQYARTA</sequence>
<accession>A0A7W8E6H9</accession>
<dbReference type="EMBL" id="JACHIP010000012">
    <property type="protein sequence ID" value="MBB5060349.1"/>
    <property type="molecule type" value="Genomic_DNA"/>
</dbReference>
<name>A0A7W8E6H9_9BACT</name>
<dbReference type="Proteomes" id="UP000540989">
    <property type="component" value="Unassembled WGS sequence"/>
</dbReference>
<organism evidence="1 2">
    <name type="scientific">Granulicella aggregans</name>
    <dbReference type="NCBI Taxonomy" id="474949"/>
    <lineage>
        <taxon>Bacteria</taxon>
        <taxon>Pseudomonadati</taxon>
        <taxon>Acidobacteriota</taxon>
        <taxon>Terriglobia</taxon>
        <taxon>Terriglobales</taxon>
        <taxon>Acidobacteriaceae</taxon>
        <taxon>Granulicella</taxon>
    </lineage>
</organism>